<dbReference type="Gene3D" id="3.30.70.270">
    <property type="match status" value="2"/>
</dbReference>
<dbReference type="Pfam" id="PF00078">
    <property type="entry name" value="RVT_1"/>
    <property type="match status" value="1"/>
</dbReference>
<dbReference type="AlphaFoldDB" id="A0A9Q3HN29"/>
<evidence type="ECO:0000256" key="6">
    <source>
        <dbReference type="ARBA" id="ARBA00022918"/>
    </source>
</evidence>
<gene>
    <name evidence="9" type="ORF">O181_048599</name>
</gene>
<dbReference type="InterPro" id="IPR043502">
    <property type="entry name" value="DNA/RNA_pol_sf"/>
</dbReference>
<keyword evidence="4" id="KW-0255">Endonuclease</keyword>
<dbReference type="Proteomes" id="UP000765509">
    <property type="component" value="Unassembled WGS sequence"/>
</dbReference>
<feature type="domain" description="Reverse transcriptase RNase H-like" evidence="8">
    <location>
        <begin position="299"/>
        <end position="346"/>
    </location>
</feature>
<proteinExistence type="predicted"/>
<dbReference type="InterPro" id="IPR050951">
    <property type="entry name" value="Retrovirus_Pol_polyprotein"/>
</dbReference>
<dbReference type="GO" id="GO:0003964">
    <property type="term" value="F:RNA-directed DNA polymerase activity"/>
    <property type="evidence" value="ECO:0007669"/>
    <property type="project" value="UniProtKB-KW"/>
</dbReference>
<evidence type="ECO:0000256" key="2">
    <source>
        <dbReference type="ARBA" id="ARBA00022695"/>
    </source>
</evidence>
<evidence type="ECO:0000256" key="3">
    <source>
        <dbReference type="ARBA" id="ARBA00022722"/>
    </source>
</evidence>
<dbReference type="SUPFAM" id="SSF56672">
    <property type="entry name" value="DNA/RNA polymerases"/>
    <property type="match status" value="1"/>
</dbReference>
<evidence type="ECO:0000256" key="4">
    <source>
        <dbReference type="ARBA" id="ARBA00022759"/>
    </source>
</evidence>
<feature type="domain" description="Reverse transcriptase" evidence="7">
    <location>
        <begin position="29"/>
        <end position="181"/>
    </location>
</feature>
<dbReference type="GO" id="GO:0004519">
    <property type="term" value="F:endonuclease activity"/>
    <property type="evidence" value="ECO:0007669"/>
    <property type="project" value="UniProtKB-KW"/>
</dbReference>
<evidence type="ECO:0000259" key="7">
    <source>
        <dbReference type="Pfam" id="PF00078"/>
    </source>
</evidence>
<reference evidence="9" key="1">
    <citation type="submission" date="2021-03" db="EMBL/GenBank/DDBJ databases">
        <title>Draft genome sequence of rust myrtle Austropuccinia psidii MF-1, a brazilian biotype.</title>
        <authorList>
            <person name="Quecine M.C."/>
            <person name="Pachon D.M.R."/>
            <person name="Bonatelli M.L."/>
            <person name="Correr F.H."/>
            <person name="Franceschini L.M."/>
            <person name="Leite T.F."/>
            <person name="Margarido G.R.A."/>
            <person name="Almeida C.A."/>
            <person name="Ferrarezi J.A."/>
            <person name="Labate C.A."/>
        </authorList>
    </citation>
    <scope>NUCLEOTIDE SEQUENCE</scope>
    <source>
        <strain evidence="9">MF-1</strain>
    </source>
</reference>
<keyword evidence="10" id="KW-1185">Reference proteome</keyword>
<name>A0A9Q3HN29_9BASI</name>
<keyword evidence="5" id="KW-0378">Hydrolase</keyword>
<keyword evidence="3" id="KW-0540">Nuclease</keyword>
<dbReference type="CDD" id="cd01647">
    <property type="entry name" value="RT_LTR"/>
    <property type="match status" value="1"/>
</dbReference>
<dbReference type="Gene3D" id="3.10.10.10">
    <property type="entry name" value="HIV Type 1 Reverse Transcriptase, subunit A, domain 1"/>
    <property type="match status" value="1"/>
</dbReference>
<dbReference type="InterPro" id="IPR043128">
    <property type="entry name" value="Rev_trsase/Diguanyl_cyclase"/>
</dbReference>
<evidence type="ECO:0000313" key="10">
    <source>
        <dbReference type="Proteomes" id="UP000765509"/>
    </source>
</evidence>
<keyword evidence="1" id="KW-0808">Transferase</keyword>
<organism evidence="9 10">
    <name type="scientific">Austropuccinia psidii MF-1</name>
    <dbReference type="NCBI Taxonomy" id="1389203"/>
    <lineage>
        <taxon>Eukaryota</taxon>
        <taxon>Fungi</taxon>
        <taxon>Dikarya</taxon>
        <taxon>Basidiomycota</taxon>
        <taxon>Pucciniomycotina</taxon>
        <taxon>Pucciniomycetes</taxon>
        <taxon>Pucciniales</taxon>
        <taxon>Sphaerophragmiaceae</taxon>
        <taxon>Austropuccinia</taxon>
    </lineage>
</organism>
<dbReference type="PANTHER" id="PTHR37984">
    <property type="entry name" value="PROTEIN CBG26694"/>
    <property type="match status" value="1"/>
</dbReference>
<accession>A0A9Q3HN29</accession>
<dbReference type="GO" id="GO:0016787">
    <property type="term" value="F:hydrolase activity"/>
    <property type="evidence" value="ECO:0007669"/>
    <property type="project" value="UniProtKB-KW"/>
</dbReference>
<dbReference type="FunFam" id="3.30.70.270:FF:000020">
    <property type="entry name" value="Transposon Tf2-6 polyprotein-like Protein"/>
    <property type="match status" value="1"/>
</dbReference>
<evidence type="ECO:0000256" key="1">
    <source>
        <dbReference type="ARBA" id="ARBA00022679"/>
    </source>
</evidence>
<evidence type="ECO:0008006" key="11">
    <source>
        <dbReference type="Google" id="ProtNLM"/>
    </source>
</evidence>
<protein>
    <recommendedName>
        <fullName evidence="11">Reverse transcriptase domain-containing protein</fullName>
    </recommendedName>
</protein>
<dbReference type="PANTHER" id="PTHR37984:SF5">
    <property type="entry name" value="PROTEIN NYNRIN-LIKE"/>
    <property type="match status" value="1"/>
</dbReference>
<dbReference type="EMBL" id="AVOT02020587">
    <property type="protein sequence ID" value="MBW0508884.1"/>
    <property type="molecule type" value="Genomic_DNA"/>
</dbReference>
<evidence type="ECO:0000259" key="8">
    <source>
        <dbReference type="Pfam" id="PF17917"/>
    </source>
</evidence>
<dbReference type="InterPro" id="IPR041373">
    <property type="entry name" value="RT_RNaseH"/>
</dbReference>
<sequence length="427" mass="49543">MDVIRKIGHNEIVELTTPVLITWHDAKSRLCGDFRALNNYTKSDRYPIPRIPHALDKLAKAKYIPKMDCMKGFHQNRVKPNSMKLLRIIYHMGIYEQKRMTFGIKNAPAHFQKIMDTIFQEEILEGWMAVYIDDIIIYSETWEDHAQYINIVLSKCTPINMKISLKKHNFGQQELLALGHKVSSLSPAINQIKVAAVLKNAVPKNIKEIQPFLGFASYYRNHIKHFAHITSSLYRFCSKDVVFEITQERSDSYERIKHELTNATVLILSNFALPFKLYIDAACSKGLGEDLHQSQIVDVLALEKLHDYLEGAVFEVYTDCTELKSLLNMKTSNRHMFRWQIFIQEYRGNMTIICKEGKSHTKADSLSRWPLDNFKSNPAYDPEVAARIPCHFMEIDRRKTSDFLNGNQEVVPQTVKTLNQKEQKLPY</sequence>
<keyword evidence="2" id="KW-0548">Nucleotidyltransferase</keyword>
<evidence type="ECO:0000313" key="9">
    <source>
        <dbReference type="EMBL" id="MBW0508884.1"/>
    </source>
</evidence>
<dbReference type="Pfam" id="PF17917">
    <property type="entry name" value="RT_RNaseH"/>
    <property type="match status" value="1"/>
</dbReference>
<evidence type="ECO:0000256" key="5">
    <source>
        <dbReference type="ARBA" id="ARBA00022801"/>
    </source>
</evidence>
<dbReference type="OrthoDB" id="10068564at2759"/>
<comment type="caution">
    <text evidence="9">The sequence shown here is derived from an EMBL/GenBank/DDBJ whole genome shotgun (WGS) entry which is preliminary data.</text>
</comment>
<keyword evidence="6" id="KW-0695">RNA-directed DNA polymerase</keyword>
<dbReference type="InterPro" id="IPR000477">
    <property type="entry name" value="RT_dom"/>
</dbReference>